<dbReference type="Proteomes" id="UP000572907">
    <property type="component" value="Unassembled WGS sequence"/>
</dbReference>
<sequence length="41" mass="4591">MPPNAVRREIGGAWHSGLLMLTHTADGEQECQRRGPPFAFR</sequence>
<reference evidence="1 2" key="1">
    <citation type="submission" date="2020-08" db="EMBL/GenBank/DDBJ databases">
        <title>Genomic Encyclopedia of Type Strains, Phase III (KMG-III): the genomes of soil and plant-associated and newly described type strains.</title>
        <authorList>
            <person name="Whitman W."/>
        </authorList>
    </citation>
    <scope>NUCLEOTIDE SEQUENCE [LARGE SCALE GENOMIC DNA]</scope>
    <source>
        <strain evidence="1 2">CECT 3237</strain>
    </source>
</reference>
<proteinExistence type="predicted"/>
<organism evidence="1 2">
    <name type="scientific">Streptomyces violarus</name>
    <dbReference type="NCBI Taxonomy" id="67380"/>
    <lineage>
        <taxon>Bacteria</taxon>
        <taxon>Bacillati</taxon>
        <taxon>Actinomycetota</taxon>
        <taxon>Actinomycetes</taxon>
        <taxon>Kitasatosporales</taxon>
        <taxon>Streptomycetaceae</taxon>
        <taxon>Streptomyces</taxon>
    </lineage>
</organism>
<protein>
    <submittedName>
        <fullName evidence="1">Uncharacterized protein</fullName>
    </submittedName>
</protein>
<evidence type="ECO:0000313" key="2">
    <source>
        <dbReference type="Proteomes" id="UP000572907"/>
    </source>
</evidence>
<gene>
    <name evidence="1" type="ORF">FHS41_005542</name>
</gene>
<evidence type="ECO:0000313" key="1">
    <source>
        <dbReference type="EMBL" id="MBB3079011.1"/>
    </source>
</evidence>
<dbReference type="EMBL" id="JACHXE010000005">
    <property type="protein sequence ID" value="MBB3079011.1"/>
    <property type="molecule type" value="Genomic_DNA"/>
</dbReference>
<dbReference type="AlphaFoldDB" id="A0A7W4ZV41"/>
<accession>A0A7W4ZV41</accession>
<comment type="caution">
    <text evidence="1">The sequence shown here is derived from an EMBL/GenBank/DDBJ whole genome shotgun (WGS) entry which is preliminary data.</text>
</comment>
<keyword evidence="2" id="KW-1185">Reference proteome</keyword>
<name>A0A7W4ZV41_9ACTN</name>